<comment type="caution">
    <text evidence="1">The sequence shown here is derived from an EMBL/GenBank/DDBJ whole genome shotgun (WGS) entry which is preliminary data.</text>
</comment>
<dbReference type="EMBL" id="JBHSGW010000025">
    <property type="protein sequence ID" value="MFC4739997.1"/>
    <property type="molecule type" value="Genomic_DNA"/>
</dbReference>
<dbReference type="Proteomes" id="UP001595885">
    <property type="component" value="Unassembled WGS sequence"/>
</dbReference>
<evidence type="ECO:0000313" key="1">
    <source>
        <dbReference type="EMBL" id="MFC4739997.1"/>
    </source>
</evidence>
<gene>
    <name evidence="1" type="ORF">ACFO3U_08320</name>
</gene>
<evidence type="ECO:0000313" key="2">
    <source>
        <dbReference type="Proteomes" id="UP001595885"/>
    </source>
</evidence>
<keyword evidence="2" id="KW-1185">Reference proteome</keyword>
<name>A0ABV9P373_9FLAO</name>
<accession>A0ABV9P373</accession>
<protein>
    <recommendedName>
        <fullName evidence="3">Restriction endonuclease type IV Mrr domain-containing protein</fullName>
    </recommendedName>
</protein>
<evidence type="ECO:0008006" key="3">
    <source>
        <dbReference type="Google" id="ProtNLM"/>
    </source>
</evidence>
<proteinExistence type="predicted"/>
<dbReference type="RefSeq" id="WP_379740494.1">
    <property type="nucleotide sequence ID" value="NZ_JBHSGW010000025.1"/>
</dbReference>
<organism evidence="1 2">
    <name type="scientific">Flavobacterium ponti</name>
    <dbReference type="NCBI Taxonomy" id="665133"/>
    <lineage>
        <taxon>Bacteria</taxon>
        <taxon>Pseudomonadati</taxon>
        <taxon>Bacteroidota</taxon>
        <taxon>Flavobacteriia</taxon>
        <taxon>Flavobacteriales</taxon>
        <taxon>Flavobacteriaceae</taxon>
        <taxon>Flavobacterium</taxon>
    </lineage>
</organism>
<reference evidence="2" key="1">
    <citation type="journal article" date="2019" name="Int. J. Syst. Evol. Microbiol.">
        <title>The Global Catalogue of Microorganisms (GCM) 10K type strain sequencing project: providing services to taxonomists for standard genome sequencing and annotation.</title>
        <authorList>
            <consortium name="The Broad Institute Genomics Platform"/>
            <consortium name="The Broad Institute Genome Sequencing Center for Infectious Disease"/>
            <person name="Wu L."/>
            <person name="Ma J."/>
        </authorList>
    </citation>
    <scope>NUCLEOTIDE SEQUENCE [LARGE SCALE GENOMIC DNA]</scope>
    <source>
        <strain evidence="2">CCUG 50349</strain>
    </source>
</reference>
<sequence length="322" mass="38230">MAISGTDFENIIKPYFRKLFSEMGFLVIQVRKQSSGTQNGFDISVKFIDDDDCEREIFIECKYYTSAQLEWSDILNKQVQLEASNQNPTAFILLSPIKDLSNIDHDLQARVINLFKLPVDFWTPDKDVEKIFIHDESIYEKIFERKYSLALDKKKELDILKAKINLLIQKKDSMRFINEIIISDSNDDPNEQIELKTKLDEKLNSLFDDTENDIKINYHRMRANYKVYLESLLDNNNELRGKIINLEDNMRIKADRLTRKFKIDSNYTPLNFFFDFFDEAEKEINTFFNDYEFKGDRQKLLNGIVFELAAKCPLDWRKYEFN</sequence>